<keyword evidence="6" id="KW-0804">Transcription</keyword>
<evidence type="ECO:0000256" key="1">
    <source>
        <dbReference type="ARBA" id="ARBA00004123"/>
    </source>
</evidence>
<name>V4A325_LOTGI</name>
<feature type="region of interest" description="Disordered" evidence="8">
    <location>
        <begin position="1"/>
        <end position="20"/>
    </location>
</feature>
<dbReference type="PANTHER" id="PTHR23107:SF0">
    <property type="entry name" value="IP09280P"/>
    <property type="match status" value="1"/>
</dbReference>
<dbReference type="InterPro" id="IPR007726">
    <property type="entry name" value="SS18_N"/>
</dbReference>
<keyword evidence="11" id="KW-1185">Reference proteome</keyword>
<dbReference type="GO" id="GO:0045944">
    <property type="term" value="P:positive regulation of transcription by RNA polymerase II"/>
    <property type="evidence" value="ECO:0007669"/>
    <property type="project" value="TreeGrafter"/>
</dbReference>
<keyword evidence="4" id="KW-0805">Transcription regulation</keyword>
<comment type="subcellular location">
    <subcellularLocation>
        <location evidence="1">Nucleus</location>
    </subcellularLocation>
</comment>
<evidence type="ECO:0000256" key="2">
    <source>
        <dbReference type="ARBA" id="ARBA00007945"/>
    </source>
</evidence>
<dbReference type="PANTHER" id="PTHR23107">
    <property type="entry name" value="SYNOVIAL SARCOMA ASSOCIATED SS18 PROTEIN"/>
    <property type="match status" value="1"/>
</dbReference>
<dbReference type="CTD" id="20231104"/>
<evidence type="ECO:0000259" key="9">
    <source>
        <dbReference type="Pfam" id="PF05030"/>
    </source>
</evidence>
<dbReference type="Pfam" id="PF05030">
    <property type="entry name" value="SSXT"/>
    <property type="match status" value="1"/>
</dbReference>
<proteinExistence type="inferred from homology"/>
<dbReference type="OMA" id="FLGACNR"/>
<sequence length="80" mass="8854">MSVAFAPPQKGKGPQPNQDTIQKMLDENNQLIQTIADYQNSGKATECLQYQQVLHRNLVYLATVADSNQNVQALLPVSIL</sequence>
<dbReference type="STRING" id="225164.V4A325"/>
<comment type="similarity">
    <text evidence="2">Belongs to the SS18 family.</text>
</comment>
<organism evidence="10 11">
    <name type="scientific">Lottia gigantea</name>
    <name type="common">Giant owl limpet</name>
    <dbReference type="NCBI Taxonomy" id="225164"/>
    <lineage>
        <taxon>Eukaryota</taxon>
        <taxon>Metazoa</taxon>
        <taxon>Spiralia</taxon>
        <taxon>Lophotrochozoa</taxon>
        <taxon>Mollusca</taxon>
        <taxon>Gastropoda</taxon>
        <taxon>Patellogastropoda</taxon>
        <taxon>Lottioidea</taxon>
        <taxon>Lottiidae</taxon>
        <taxon>Lottia</taxon>
    </lineage>
</organism>
<evidence type="ECO:0000313" key="10">
    <source>
        <dbReference type="EMBL" id="ESO98263.1"/>
    </source>
</evidence>
<accession>V4A325</accession>
<evidence type="ECO:0000256" key="5">
    <source>
        <dbReference type="ARBA" id="ARBA00023159"/>
    </source>
</evidence>
<dbReference type="RefSeq" id="XP_009050968.1">
    <property type="nucleotide sequence ID" value="XM_009052720.1"/>
</dbReference>
<dbReference type="GO" id="GO:0003713">
    <property type="term" value="F:transcription coactivator activity"/>
    <property type="evidence" value="ECO:0007669"/>
    <property type="project" value="TreeGrafter"/>
</dbReference>
<evidence type="ECO:0000256" key="3">
    <source>
        <dbReference type="ARBA" id="ARBA00022737"/>
    </source>
</evidence>
<protein>
    <recommendedName>
        <fullName evidence="9">SS18 N-terminal domain-containing protein</fullName>
    </recommendedName>
</protein>
<feature type="compositionally biased region" description="Low complexity" evidence="8">
    <location>
        <begin position="7"/>
        <end position="16"/>
    </location>
</feature>
<evidence type="ECO:0000256" key="6">
    <source>
        <dbReference type="ARBA" id="ARBA00023163"/>
    </source>
</evidence>
<dbReference type="GeneID" id="20231104"/>
<reference evidence="10 11" key="1">
    <citation type="journal article" date="2013" name="Nature">
        <title>Insights into bilaterian evolution from three spiralian genomes.</title>
        <authorList>
            <person name="Simakov O."/>
            <person name="Marletaz F."/>
            <person name="Cho S.J."/>
            <person name="Edsinger-Gonzales E."/>
            <person name="Havlak P."/>
            <person name="Hellsten U."/>
            <person name="Kuo D.H."/>
            <person name="Larsson T."/>
            <person name="Lv J."/>
            <person name="Arendt D."/>
            <person name="Savage R."/>
            <person name="Osoegawa K."/>
            <person name="de Jong P."/>
            <person name="Grimwood J."/>
            <person name="Chapman J.A."/>
            <person name="Shapiro H."/>
            <person name="Aerts A."/>
            <person name="Otillar R.P."/>
            <person name="Terry A.Y."/>
            <person name="Boore J.L."/>
            <person name="Grigoriev I.V."/>
            <person name="Lindberg D.R."/>
            <person name="Seaver E.C."/>
            <person name="Weisblat D.A."/>
            <person name="Putnam N.H."/>
            <person name="Rokhsar D.S."/>
        </authorList>
    </citation>
    <scope>NUCLEOTIDE SEQUENCE [LARGE SCALE GENOMIC DNA]</scope>
</reference>
<dbReference type="KEGG" id="lgi:LOTGIDRAFT_114542"/>
<evidence type="ECO:0000256" key="8">
    <source>
        <dbReference type="SAM" id="MobiDB-lite"/>
    </source>
</evidence>
<dbReference type="Proteomes" id="UP000030746">
    <property type="component" value="Unassembled WGS sequence"/>
</dbReference>
<dbReference type="OrthoDB" id="10265171at2759"/>
<dbReference type="AlphaFoldDB" id="V4A325"/>
<dbReference type="EMBL" id="KB201262">
    <property type="protein sequence ID" value="ESO98263.1"/>
    <property type="molecule type" value="Genomic_DNA"/>
</dbReference>
<evidence type="ECO:0000256" key="7">
    <source>
        <dbReference type="ARBA" id="ARBA00023242"/>
    </source>
</evidence>
<keyword evidence="7" id="KW-0539">Nucleus</keyword>
<feature type="domain" description="SS18 N-terminal" evidence="9">
    <location>
        <begin position="14"/>
        <end position="73"/>
    </location>
</feature>
<keyword evidence="3" id="KW-0677">Repeat</keyword>
<evidence type="ECO:0000256" key="4">
    <source>
        <dbReference type="ARBA" id="ARBA00023015"/>
    </source>
</evidence>
<gene>
    <name evidence="10" type="ORF">LOTGIDRAFT_114542</name>
</gene>
<keyword evidence="5" id="KW-0010">Activator</keyword>
<dbReference type="HOGENOM" id="CLU_164146_1_0_1"/>
<evidence type="ECO:0000313" key="11">
    <source>
        <dbReference type="Proteomes" id="UP000030746"/>
    </source>
</evidence>
<dbReference type="GO" id="GO:0005654">
    <property type="term" value="C:nucleoplasm"/>
    <property type="evidence" value="ECO:0007669"/>
    <property type="project" value="UniProtKB-ARBA"/>
</dbReference>